<proteinExistence type="inferred from homology"/>
<evidence type="ECO:0000313" key="5">
    <source>
        <dbReference type="EMBL" id="SIT66887.1"/>
    </source>
</evidence>
<dbReference type="PANTHER" id="PTHR13799">
    <property type="entry name" value="NGG1 INTERACTING FACTOR 3"/>
    <property type="match status" value="1"/>
</dbReference>
<dbReference type="InterPro" id="IPR002678">
    <property type="entry name" value="DUF34/NIF3"/>
</dbReference>
<feature type="binding site" evidence="4">
    <location>
        <position position="65"/>
    </location>
    <ligand>
        <name>a divalent metal cation</name>
        <dbReference type="ChEBI" id="CHEBI:60240"/>
        <label>1</label>
    </ligand>
</feature>
<evidence type="ECO:0000256" key="4">
    <source>
        <dbReference type="PIRSR" id="PIRSR602678-1"/>
    </source>
</evidence>
<dbReference type="InterPro" id="IPR036069">
    <property type="entry name" value="DUF34/NIF3_sf"/>
</dbReference>
<evidence type="ECO:0000256" key="1">
    <source>
        <dbReference type="ARBA" id="ARBA00006964"/>
    </source>
</evidence>
<dbReference type="PANTHER" id="PTHR13799:SF14">
    <property type="entry name" value="GTP CYCLOHYDROLASE 1 TYPE 2 HOMOLOG"/>
    <property type="match status" value="1"/>
</dbReference>
<evidence type="ECO:0000256" key="2">
    <source>
        <dbReference type="ARBA" id="ARBA00022112"/>
    </source>
</evidence>
<dbReference type="OrthoDB" id="9800881at2"/>
<dbReference type="FunFam" id="3.40.1390.30:FF:000002">
    <property type="entry name" value="Nif3-like dinuclear metal center protein"/>
    <property type="match status" value="1"/>
</dbReference>
<protein>
    <recommendedName>
        <fullName evidence="2">GTP cyclohydrolase 1 type 2 homolog</fullName>
    </recommendedName>
</protein>
<dbReference type="Gene3D" id="3.40.1390.30">
    <property type="entry name" value="NIF3 (NGG1p interacting factor 3)-like"/>
    <property type="match status" value="2"/>
</dbReference>
<keyword evidence="6" id="KW-1185">Reference proteome</keyword>
<feature type="binding site" evidence="4">
    <location>
        <position position="102"/>
    </location>
    <ligand>
        <name>a divalent metal cation</name>
        <dbReference type="ChEBI" id="CHEBI:60240"/>
        <label>1</label>
    </ligand>
</feature>
<dbReference type="Proteomes" id="UP000223759">
    <property type="component" value="Unassembled WGS sequence"/>
</dbReference>
<feature type="binding site" evidence="4">
    <location>
        <position position="221"/>
    </location>
    <ligand>
        <name>a divalent metal cation</name>
        <dbReference type="ChEBI" id="CHEBI:60240"/>
        <label>1</label>
    </ligand>
</feature>
<feature type="binding site" evidence="4">
    <location>
        <position position="217"/>
    </location>
    <ligand>
        <name>a divalent metal cation</name>
        <dbReference type="ChEBI" id="CHEBI:60240"/>
        <label>1</label>
    </ligand>
</feature>
<dbReference type="Pfam" id="PF01784">
    <property type="entry name" value="DUF34_NIF3"/>
    <property type="match status" value="1"/>
</dbReference>
<sequence length="249" mass="26836">MPALTDLVDHIDTLLNARAFKDYCPNGLQVQGRGQVGRLITGVTASQALIERAIDAGADAILVHHGYFWRGEDARVVGMKRQRLKLLLDHDVSLLAYHLPLDAHPELGNNAQLAKLLGLVTESVLREDGIGNTGHLPSPMAAAEFAQRIEHRLGRAPTWIEGGPEQIRRVAWCTGAAQGMIDQAVALGVDAYISGEVSEQTVHVAREAGIHYFSAGHHATERGGPQALGEHLGSALAISHEFIDIENPI</sequence>
<evidence type="ECO:0000313" key="6">
    <source>
        <dbReference type="Proteomes" id="UP000223759"/>
    </source>
</evidence>
<gene>
    <name evidence="5" type="ORF">SAMN05216526_0714</name>
</gene>
<dbReference type="AlphaFoldDB" id="A0A1R3VQ99"/>
<comment type="similarity">
    <text evidence="1">Belongs to the GTP cyclohydrolase I type 2/NIF3 family.</text>
</comment>
<feature type="binding site" evidence="4">
    <location>
        <position position="64"/>
    </location>
    <ligand>
        <name>a divalent metal cation</name>
        <dbReference type="ChEBI" id="CHEBI:60240"/>
        <label>2</label>
    </ligand>
</feature>
<dbReference type="GO" id="GO:0046872">
    <property type="term" value="F:metal ion binding"/>
    <property type="evidence" value="ECO:0007669"/>
    <property type="project" value="UniProtKB-KW"/>
</dbReference>
<organism evidence="5 6">
    <name type="scientific">Ectothiorhodosinus mongolicus</name>
    <dbReference type="NCBI Taxonomy" id="233100"/>
    <lineage>
        <taxon>Bacteria</taxon>
        <taxon>Pseudomonadati</taxon>
        <taxon>Pseudomonadota</taxon>
        <taxon>Gammaproteobacteria</taxon>
        <taxon>Chromatiales</taxon>
        <taxon>Ectothiorhodospiraceae</taxon>
        <taxon>Ectothiorhodosinus</taxon>
    </lineage>
</organism>
<dbReference type="RefSeq" id="WP_076754973.1">
    <property type="nucleotide sequence ID" value="NZ_CP023018.1"/>
</dbReference>
<evidence type="ECO:0000256" key="3">
    <source>
        <dbReference type="ARBA" id="ARBA00022723"/>
    </source>
</evidence>
<dbReference type="EMBL" id="FTPK01000001">
    <property type="protein sequence ID" value="SIT66887.1"/>
    <property type="molecule type" value="Genomic_DNA"/>
</dbReference>
<dbReference type="SUPFAM" id="SSF102705">
    <property type="entry name" value="NIF3 (NGG1p interacting factor 3)-like"/>
    <property type="match status" value="1"/>
</dbReference>
<name>A0A1R3VQ99_9GAMM</name>
<keyword evidence="3 4" id="KW-0479">Metal-binding</keyword>
<dbReference type="NCBIfam" id="TIGR00486">
    <property type="entry name" value="YbgI_SA1388"/>
    <property type="match status" value="1"/>
</dbReference>
<dbReference type="STRING" id="233100.SAMN05216526_0714"/>
<reference evidence="5 6" key="1">
    <citation type="submission" date="2017-01" db="EMBL/GenBank/DDBJ databases">
        <authorList>
            <person name="Mah S.A."/>
            <person name="Swanson W.J."/>
            <person name="Moy G.W."/>
            <person name="Vacquier V.D."/>
        </authorList>
    </citation>
    <scope>NUCLEOTIDE SEQUENCE [LARGE SCALE GENOMIC DNA]</scope>
    <source>
        <strain evidence="5 6">M9</strain>
    </source>
</reference>
<dbReference type="GO" id="GO:0005737">
    <property type="term" value="C:cytoplasm"/>
    <property type="evidence" value="ECO:0007669"/>
    <property type="project" value="TreeGrafter"/>
</dbReference>
<accession>A0A1R3VQ99</accession>